<protein>
    <submittedName>
        <fullName evidence="1">Uncharacterized protein</fullName>
    </submittedName>
</protein>
<evidence type="ECO:0000313" key="1">
    <source>
        <dbReference type="EMBL" id="GBP17771.1"/>
    </source>
</evidence>
<dbReference type="EMBL" id="BGZK01000090">
    <property type="protein sequence ID" value="GBP17771.1"/>
    <property type="molecule type" value="Genomic_DNA"/>
</dbReference>
<reference evidence="1 2" key="1">
    <citation type="journal article" date="2019" name="Commun. Biol.">
        <title>The bagworm genome reveals a unique fibroin gene that provides high tensile strength.</title>
        <authorList>
            <person name="Kono N."/>
            <person name="Nakamura H."/>
            <person name="Ohtoshi R."/>
            <person name="Tomita M."/>
            <person name="Numata K."/>
            <person name="Arakawa K."/>
        </authorList>
    </citation>
    <scope>NUCLEOTIDE SEQUENCE [LARGE SCALE GENOMIC DNA]</scope>
</reference>
<comment type="caution">
    <text evidence="1">The sequence shown here is derived from an EMBL/GenBank/DDBJ whole genome shotgun (WGS) entry which is preliminary data.</text>
</comment>
<name>A0A4C1TUR7_EUMVA</name>
<dbReference type="Proteomes" id="UP000299102">
    <property type="component" value="Unassembled WGS sequence"/>
</dbReference>
<evidence type="ECO:0000313" key="2">
    <source>
        <dbReference type="Proteomes" id="UP000299102"/>
    </source>
</evidence>
<organism evidence="1 2">
    <name type="scientific">Eumeta variegata</name>
    <name type="common">Bagworm moth</name>
    <name type="synonym">Eumeta japonica</name>
    <dbReference type="NCBI Taxonomy" id="151549"/>
    <lineage>
        <taxon>Eukaryota</taxon>
        <taxon>Metazoa</taxon>
        <taxon>Ecdysozoa</taxon>
        <taxon>Arthropoda</taxon>
        <taxon>Hexapoda</taxon>
        <taxon>Insecta</taxon>
        <taxon>Pterygota</taxon>
        <taxon>Neoptera</taxon>
        <taxon>Endopterygota</taxon>
        <taxon>Lepidoptera</taxon>
        <taxon>Glossata</taxon>
        <taxon>Ditrysia</taxon>
        <taxon>Tineoidea</taxon>
        <taxon>Psychidae</taxon>
        <taxon>Oiketicinae</taxon>
        <taxon>Eumeta</taxon>
    </lineage>
</organism>
<proteinExistence type="predicted"/>
<sequence>MLKSEEVEEEKKRTSRCALALGEFTGVVLYTREFPDASVERDRNPHSRRAATLEKIQTGAEKEARPHQLFAVDRCRTVAGTRSPMRRLVDAYNKHFNAVDINIVASFKKNIFKTLNCALGE</sequence>
<dbReference type="AlphaFoldDB" id="A0A4C1TUR7"/>
<gene>
    <name evidence="1" type="ORF">EVAR_102630_1</name>
</gene>
<dbReference type="OrthoDB" id="426210at2759"/>
<accession>A0A4C1TUR7</accession>
<keyword evidence="2" id="KW-1185">Reference proteome</keyword>